<accession>A0A8H3H5G4</accession>
<evidence type="ECO:0000313" key="3">
    <source>
        <dbReference type="Proteomes" id="UP000663853"/>
    </source>
</evidence>
<gene>
    <name evidence="2" type="ORF">RDB_LOCUS95637</name>
</gene>
<comment type="caution">
    <text evidence="2">The sequence shown here is derived from an EMBL/GenBank/DDBJ whole genome shotgun (WGS) entry which is preliminary data.</text>
</comment>
<name>A0A8H3H5G4_9AGAM</name>
<dbReference type="EMBL" id="CAJMXA010002693">
    <property type="protein sequence ID" value="CAE6486157.1"/>
    <property type="molecule type" value="Genomic_DNA"/>
</dbReference>
<keyword evidence="1" id="KW-0472">Membrane</keyword>
<evidence type="ECO:0000256" key="1">
    <source>
        <dbReference type="SAM" id="Phobius"/>
    </source>
</evidence>
<protein>
    <submittedName>
        <fullName evidence="2">Uncharacterized protein</fullName>
    </submittedName>
</protein>
<keyword evidence="1" id="KW-0812">Transmembrane</keyword>
<sequence>MSLTFPYTPFPFDVTAISPLFHLSPVSSNTSLGWAPSCTTPECISTTSWSTSAINSTLSFQYRGVSLAFDGHVEGNMSVQLFCNGVEVAWSPSGDTLFNLWGEPGVELHLQNITLQVLDASPGAQLTVSRARVNGSSFGDGYFPTSRWTVPSDDDKLRYTGFIPQTSVVQTNASTTYVSSSVGDTVSMQFNGSTFLVYGPCGPTNGLMKVTIDGQQQTVNTSKPLVSNDCLLFQAWGLPTHSLHQLFIENASGGALGIDRFDFFKLQLYEGPDTSTRTIVVACVVMAAIVVSAVVIVVRVRRSVKRMKEGDEPLPNPRWLKLLCL</sequence>
<proteinExistence type="predicted"/>
<dbReference type="Proteomes" id="UP000663853">
    <property type="component" value="Unassembled WGS sequence"/>
</dbReference>
<keyword evidence="1" id="KW-1133">Transmembrane helix</keyword>
<dbReference type="Gene3D" id="2.60.120.260">
    <property type="entry name" value="Galactose-binding domain-like"/>
    <property type="match status" value="1"/>
</dbReference>
<reference evidence="2" key="1">
    <citation type="submission" date="2021-01" db="EMBL/GenBank/DDBJ databases">
        <authorList>
            <person name="Kaushik A."/>
        </authorList>
    </citation>
    <scope>NUCLEOTIDE SEQUENCE</scope>
    <source>
        <strain evidence="2">AG6-10EEA</strain>
    </source>
</reference>
<feature type="transmembrane region" description="Helical" evidence="1">
    <location>
        <begin position="279"/>
        <end position="298"/>
    </location>
</feature>
<evidence type="ECO:0000313" key="2">
    <source>
        <dbReference type="EMBL" id="CAE6486157.1"/>
    </source>
</evidence>
<dbReference type="AlphaFoldDB" id="A0A8H3H5G4"/>
<organism evidence="2 3">
    <name type="scientific">Rhizoctonia solani</name>
    <dbReference type="NCBI Taxonomy" id="456999"/>
    <lineage>
        <taxon>Eukaryota</taxon>
        <taxon>Fungi</taxon>
        <taxon>Dikarya</taxon>
        <taxon>Basidiomycota</taxon>
        <taxon>Agaricomycotina</taxon>
        <taxon>Agaricomycetes</taxon>
        <taxon>Cantharellales</taxon>
        <taxon>Ceratobasidiaceae</taxon>
        <taxon>Rhizoctonia</taxon>
    </lineage>
</organism>